<evidence type="ECO:0000313" key="3">
    <source>
        <dbReference type="Proteomes" id="UP000004814"/>
    </source>
</evidence>
<accession>B1SYU8</accession>
<dbReference type="AlphaFoldDB" id="B1SYU8"/>
<evidence type="ECO:0000256" key="1">
    <source>
        <dbReference type="SAM" id="MobiDB-lite"/>
    </source>
</evidence>
<dbReference type="RefSeq" id="WP_006756753.1">
    <property type="nucleotide sequence ID" value="NZ_ABLK01000013.1"/>
</dbReference>
<protein>
    <submittedName>
        <fullName evidence="2">Uncharacterized protein</fullName>
    </submittedName>
</protein>
<reference evidence="2 3" key="1">
    <citation type="submission" date="2008-03" db="EMBL/GenBank/DDBJ databases">
        <title>Sequencing of the draft genome and assembly of Burkholderia ambifaria MEX-5.</title>
        <authorList>
            <consortium name="US DOE Joint Genome Institute (JGI-PGF)"/>
            <person name="Copeland A."/>
            <person name="Lucas S."/>
            <person name="Lapidus A."/>
            <person name="Glavina del Rio T."/>
            <person name="Dalin E."/>
            <person name="Tice H."/>
            <person name="Bruce D."/>
            <person name="Goodwin L."/>
            <person name="Pitluck S."/>
            <person name="Larimer F."/>
            <person name="Land M.L."/>
            <person name="Hauser L."/>
            <person name="Tiedje J."/>
            <person name="Richardson P."/>
        </authorList>
    </citation>
    <scope>NUCLEOTIDE SEQUENCE [LARGE SCALE GENOMIC DNA]</scope>
    <source>
        <strain evidence="2 3">MEX-5</strain>
    </source>
</reference>
<gene>
    <name evidence="2" type="ORF">BamMEX5DRAFT_0714</name>
</gene>
<feature type="region of interest" description="Disordered" evidence="1">
    <location>
        <begin position="1"/>
        <end position="42"/>
    </location>
</feature>
<evidence type="ECO:0000313" key="2">
    <source>
        <dbReference type="EMBL" id="EDT43533.1"/>
    </source>
</evidence>
<feature type="compositionally biased region" description="Polar residues" evidence="1">
    <location>
        <begin position="234"/>
        <end position="245"/>
    </location>
</feature>
<comment type="caution">
    <text evidence="2">The sequence shown here is derived from an EMBL/GenBank/DDBJ whole genome shotgun (WGS) entry which is preliminary data.</text>
</comment>
<feature type="region of interest" description="Disordered" evidence="1">
    <location>
        <begin position="228"/>
        <end position="270"/>
    </location>
</feature>
<proteinExistence type="predicted"/>
<dbReference type="EMBL" id="ABLK01000013">
    <property type="protein sequence ID" value="EDT43533.1"/>
    <property type="molecule type" value="Genomic_DNA"/>
</dbReference>
<dbReference type="Proteomes" id="UP000004814">
    <property type="component" value="Unassembled WGS sequence"/>
</dbReference>
<name>B1SYU8_9BURK</name>
<sequence length="270" mass="28881">MDSRITGRPSGLSLLFNGGGQQEKTPASNPHRDPSQLPQTLAPLVPFKQPAQLSLPKTYLHTTQEHNLGHIDREGLIAGGKRGSDGIGDESKKPCGHGVFVVNPGMTRHMHGDALPENVAVFSNRHPIDDVNYRPLGTASFFPSEKEPAHIPPLRTAGIGADAHHSAQFPMTPRTAQGALHVIQAQNPGNPEADAMTPETAAEKLFDKFKENYPMAAYKGTAYTATSRHGGASISEQPSVSTSTPRPNPLPITRSATAEPVITTKSPQFD</sequence>
<organism evidence="2 3">
    <name type="scientific">Burkholderia ambifaria MEX-5</name>
    <dbReference type="NCBI Taxonomy" id="396597"/>
    <lineage>
        <taxon>Bacteria</taxon>
        <taxon>Pseudomonadati</taxon>
        <taxon>Pseudomonadota</taxon>
        <taxon>Betaproteobacteria</taxon>
        <taxon>Burkholderiales</taxon>
        <taxon>Burkholderiaceae</taxon>
        <taxon>Burkholderia</taxon>
        <taxon>Burkholderia cepacia complex</taxon>
    </lineage>
</organism>
<dbReference type="PATRIC" id="fig|396597.7.peg.7723"/>